<dbReference type="GO" id="GO:0032259">
    <property type="term" value="P:methylation"/>
    <property type="evidence" value="ECO:0007669"/>
    <property type="project" value="UniProtKB-KW"/>
</dbReference>
<feature type="domain" description="Methyltransferase type 11" evidence="1">
    <location>
        <begin position="112"/>
        <end position="204"/>
    </location>
</feature>
<dbReference type="Gene3D" id="3.40.50.150">
    <property type="entry name" value="Vaccinia Virus protein VP39"/>
    <property type="match status" value="1"/>
</dbReference>
<dbReference type="GO" id="GO:0102208">
    <property type="term" value="F:2-polyprenyl-6-hydroxyphenol methylase activity"/>
    <property type="evidence" value="ECO:0007669"/>
    <property type="project" value="UniProtKB-EC"/>
</dbReference>
<protein>
    <submittedName>
        <fullName evidence="2">Ubiquinone biosynthesis O-methyltransferase</fullName>
        <ecNumber evidence="2">2.1.1.222</ecNumber>
    </submittedName>
</protein>
<dbReference type="Pfam" id="PF08241">
    <property type="entry name" value="Methyltransf_11"/>
    <property type="match status" value="1"/>
</dbReference>
<keyword evidence="2" id="KW-0808">Transferase</keyword>
<dbReference type="CDD" id="cd02440">
    <property type="entry name" value="AdoMet_MTases"/>
    <property type="match status" value="1"/>
</dbReference>
<dbReference type="EC" id="2.1.1.222" evidence="2"/>
<sequence>MRIGFDYLPARIKALSPCHIPPGAACQRHSEPQGDLTMTAVAEQQTIGRNFNPQPGIRQFNLELFQQLNKEYKDKPIIAAPRLKADSSRFDAARCWAEKLERRIGMRGQRVLEIGCGHGYLSHVLATEYGCEVVGVDIEVRSAWQDLDCENLRYVNADISEGHDFAHESFDRIVSLVVWEHVQHPYTLLQTCRDLLVDGGKFYLRANLHRGATASHRYREVFFPWSHLLFDDSVFYEFYEQMGQEPLGPAWVNTLTYAQYLHYFEMLGFSVIWEHLTQRPLDENLYDRFDDVLSRYPKFDLTTEFFDVILNKRPPTEPDTPTSTKEIKHNDAFLRATAERLPMSRPMDETTAQEVLDLLNSPFYRAVGKTYRLLRHVAHTLRGSKLSANTPPKH</sequence>
<evidence type="ECO:0000313" key="2">
    <source>
        <dbReference type="EMBL" id="TWU11377.1"/>
    </source>
</evidence>
<comment type="caution">
    <text evidence="2">The sequence shown here is derived from an EMBL/GenBank/DDBJ whole genome shotgun (WGS) entry which is preliminary data.</text>
</comment>
<keyword evidence="2" id="KW-0489">Methyltransferase</keyword>
<gene>
    <name evidence="2" type="primary">ubiG_1</name>
    <name evidence="2" type="ORF">CA54_01840</name>
</gene>
<proteinExistence type="predicted"/>
<keyword evidence="2" id="KW-0830">Ubiquinone</keyword>
<evidence type="ECO:0000259" key="1">
    <source>
        <dbReference type="Pfam" id="PF08241"/>
    </source>
</evidence>
<evidence type="ECO:0000313" key="3">
    <source>
        <dbReference type="Proteomes" id="UP000320735"/>
    </source>
</evidence>
<dbReference type="Proteomes" id="UP000320735">
    <property type="component" value="Unassembled WGS sequence"/>
</dbReference>
<dbReference type="PANTHER" id="PTHR43861:SF1">
    <property type="entry name" value="TRANS-ACONITATE 2-METHYLTRANSFERASE"/>
    <property type="match status" value="1"/>
</dbReference>
<dbReference type="InterPro" id="IPR029063">
    <property type="entry name" value="SAM-dependent_MTases_sf"/>
</dbReference>
<dbReference type="InterPro" id="IPR013216">
    <property type="entry name" value="Methyltransf_11"/>
</dbReference>
<dbReference type="SUPFAM" id="SSF53335">
    <property type="entry name" value="S-adenosyl-L-methionine-dependent methyltransferases"/>
    <property type="match status" value="1"/>
</dbReference>
<organism evidence="2 3">
    <name type="scientific">Symmachiella macrocystis</name>
    <dbReference type="NCBI Taxonomy" id="2527985"/>
    <lineage>
        <taxon>Bacteria</taxon>
        <taxon>Pseudomonadati</taxon>
        <taxon>Planctomycetota</taxon>
        <taxon>Planctomycetia</taxon>
        <taxon>Planctomycetales</taxon>
        <taxon>Planctomycetaceae</taxon>
        <taxon>Symmachiella</taxon>
    </lineage>
</organism>
<accession>A0A5C6BI52</accession>
<dbReference type="EMBL" id="SJPP01000001">
    <property type="protein sequence ID" value="TWU11377.1"/>
    <property type="molecule type" value="Genomic_DNA"/>
</dbReference>
<dbReference type="PANTHER" id="PTHR43861">
    <property type="entry name" value="TRANS-ACONITATE 2-METHYLTRANSFERASE-RELATED"/>
    <property type="match status" value="1"/>
</dbReference>
<name>A0A5C6BI52_9PLAN</name>
<keyword evidence="3" id="KW-1185">Reference proteome</keyword>
<dbReference type="GO" id="GO:0008757">
    <property type="term" value="F:S-adenosylmethionine-dependent methyltransferase activity"/>
    <property type="evidence" value="ECO:0007669"/>
    <property type="project" value="InterPro"/>
</dbReference>
<reference evidence="2 3" key="1">
    <citation type="submission" date="2019-02" db="EMBL/GenBank/DDBJ databases">
        <title>Deep-cultivation of Planctomycetes and their phenomic and genomic characterization uncovers novel biology.</title>
        <authorList>
            <person name="Wiegand S."/>
            <person name="Jogler M."/>
            <person name="Boedeker C."/>
            <person name="Pinto D."/>
            <person name="Vollmers J."/>
            <person name="Rivas-Marin E."/>
            <person name="Kohn T."/>
            <person name="Peeters S.H."/>
            <person name="Heuer A."/>
            <person name="Rast P."/>
            <person name="Oberbeckmann S."/>
            <person name="Bunk B."/>
            <person name="Jeske O."/>
            <person name="Meyerdierks A."/>
            <person name="Storesund J.E."/>
            <person name="Kallscheuer N."/>
            <person name="Luecker S."/>
            <person name="Lage O.M."/>
            <person name="Pohl T."/>
            <person name="Merkel B.J."/>
            <person name="Hornburger P."/>
            <person name="Mueller R.-W."/>
            <person name="Bruemmer F."/>
            <person name="Labrenz M."/>
            <person name="Spormann A.M."/>
            <person name="Op Den Camp H."/>
            <person name="Overmann J."/>
            <person name="Amann R."/>
            <person name="Jetten M.S.M."/>
            <person name="Mascher T."/>
            <person name="Medema M.H."/>
            <person name="Devos D.P."/>
            <person name="Kaster A.-K."/>
            <person name="Ovreas L."/>
            <person name="Rohde M."/>
            <person name="Galperin M.Y."/>
            <person name="Jogler C."/>
        </authorList>
    </citation>
    <scope>NUCLEOTIDE SEQUENCE [LARGE SCALE GENOMIC DNA]</scope>
    <source>
        <strain evidence="2 3">CA54</strain>
    </source>
</reference>
<dbReference type="AlphaFoldDB" id="A0A5C6BI52"/>